<organism evidence="1 2">
    <name type="scientific">Paraburkholderia domus</name>
    <dbReference type="NCBI Taxonomy" id="2793075"/>
    <lineage>
        <taxon>Bacteria</taxon>
        <taxon>Pseudomonadati</taxon>
        <taxon>Pseudomonadota</taxon>
        <taxon>Betaproteobacteria</taxon>
        <taxon>Burkholderiales</taxon>
        <taxon>Burkholderiaceae</taxon>
        <taxon>Paraburkholderia</taxon>
    </lineage>
</organism>
<evidence type="ECO:0000313" key="2">
    <source>
        <dbReference type="Proteomes" id="UP000675121"/>
    </source>
</evidence>
<sequence>MKYPFIALVVVVSACASEPPPDVHAVGQSQLPPKAVAQCIAVKWANNSGQTVYLQYVLANEQAFDVYVPGQQPPGGASAVVRQASGGSGSSVGFRGADSNVTSTINQCL</sequence>
<dbReference type="Proteomes" id="UP000675121">
    <property type="component" value="Unassembled WGS sequence"/>
</dbReference>
<dbReference type="EMBL" id="CAJNAS010000002">
    <property type="protein sequence ID" value="CAE6869033.1"/>
    <property type="molecule type" value="Genomic_DNA"/>
</dbReference>
<keyword evidence="2" id="KW-1185">Reference proteome</keyword>
<proteinExistence type="predicted"/>
<reference evidence="1" key="1">
    <citation type="submission" date="2021-02" db="EMBL/GenBank/DDBJ databases">
        <authorList>
            <person name="Vanwijnsberghe S."/>
        </authorList>
    </citation>
    <scope>NUCLEOTIDE SEQUENCE</scope>
    <source>
        <strain evidence="1">R-70211</strain>
    </source>
</reference>
<evidence type="ECO:0008006" key="3">
    <source>
        <dbReference type="Google" id="ProtNLM"/>
    </source>
</evidence>
<comment type="caution">
    <text evidence="1">The sequence shown here is derived from an EMBL/GenBank/DDBJ whole genome shotgun (WGS) entry which is preliminary data.</text>
</comment>
<dbReference type="AlphaFoldDB" id="A0A9N8MKW2"/>
<protein>
    <recommendedName>
        <fullName evidence="3">Lipoprotein</fullName>
    </recommendedName>
</protein>
<dbReference type="PROSITE" id="PS51257">
    <property type="entry name" value="PROKAR_LIPOPROTEIN"/>
    <property type="match status" value="1"/>
</dbReference>
<evidence type="ECO:0000313" key="1">
    <source>
        <dbReference type="EMBL" id="CAE6869033.1"/>
    </source>
</evidence>
<accession>A0A9N8MKW2</accession>
<gene>
    <name evidence="1" type="ORF">R70211_01058</name>
</gene>
<dbReference type="RefSeq" id="WP_201074262.1">
    <property type="nucleotide sequence ID" value="NZ_CAJNAS010000002.1"/>
</dbReference>
<name>A0A9N8MKW2_9BURK</name>